<name>A0A1S8ABE7_ROSNE</name>
<evidence type="ECO:0000313" key="1">
    <source>
        <dbReference type="EMBL" id="GAW27418.1"/>
    </source>
</evidence>
<evidence type="ECO:0000313" key="2">
    <source>
        <dbReference type="Proteomes" id="UP000054516"/>
    </source>
</evidence>
<gene>
    <name evidence="1" type="ORF">SAMD00023353_13300070</name>
</gene>
<dbReference type="AlphaFoldDB" id="A0A1S8ABE7"/>
<reference evidence="1" key="1">
    <citation type="submission" date="2016-03" db="EMBL/GenBank/DDBJ databases">
        <title>Draft genome sequence of Rosellinia necatrix.</title>
        <authorList>
            <person name="Kanematsu S."/>
        </authorList>
    </citation>
    <scope>NUCLEOTIDE SEQUENCE [LARGE SCALE GENOMIC DNA]</scope>
    <source>
        <strain evidence="1">W97</strain>
    </source>
</reference>
<dbReference type="EMBL" id="DF977578">
    <property type="protein sequence ID" value="GAW27418.1"/>
    <property type="molecule type" value="Genomic_DNA"/>
</dbReference>
<proteinExistence type="predicted"/>
<dbReference type="Proteomes" id="UP000054516">
    <property type="component" value="Unassembled WGS sequence"/>
</dbReference>
<keyword evidence="2" id="KW-1185">Reference proteome</keyword>
<accession>A0A1S8ABE7</accession>
<organism evidence="1">
    <name type="scientific">Rosellinia necatrix</name>
    <name type="common">White root-rot fungus</name>
    <dbReference type="NCBI Taxonomy" id="77044"/>
    <lineage>
        <taxon>Eukaryota</taxon>
        <taxon>Fungi</taxon>
        <taxon>Dikarya</taxon>
        <taxon>Ascomycota</taxon>
        <taxon>Pezizomycotina</taxon>
        <taxon>Sordariomycetes</taxon>
        <taxon>Xylariomycetidae</taxon>
        <taxon>Xylariales</taxon>
        <taxon>Xylariaceae</taxon>
        <taxon>Rosellinia</taxon>
    </lineage>
</organism>
<sequence>MSVPGQVVLIYVGGAELEGRHEFSQAKLPTTVLQRAPVVGFKYASTENTRAIGCNLRLTPTLENNGPQIPKLLLRRKKAKVPEAHTPIDS</sequence>
<protein>
    <submittedName>
        <fullName evidence="1">Uncharacterized protein</fullName>
    </submittedName>
</protein>